<feature type="domain" description="LysR substrate-binding" evidence="5">
    <location>
        <begin position="21"/>
        <end position="186"/>
    </location>
</feature>
<dbReference type="Pfam" id="PF03466">
    <property type="entry name" value="LysR_substrate"/>
    <property type="match status" value="1"/>
</dbReference>
<dbReference type="GO" id="GO:0003677">
    <property type="term" value="F:DNA binding"/>
    <property type="evidence" value="ECO:0007669"/>
    <property type="project" value="UniProtKB-KW"/>
</dbReference>
<dbReference type="InterPro" id="IPR005119">
    <property type="entry name" value="LysR_subst-bd"/>
</dbReference>
<evidence type="ECO:0000313" key="6">
    <source>
        <dbReference type="EMBL" id="CUS43572.1"/>
    </source>
</evidence>
<keyword evidence="4" id="KW-0804">Transcription</keyword>
<evidence type="ECO:0000259" key="5">
    <source>
        <dbReference type="Pfam" id="PF03466"/>
    </source>
</evidence>
<organism evidence="6">
    <name type="scientific">hydrothermal vent metagenome</name>
    <dbReference type="NCBI Taxonomy" id="652676"/>
    <lineage>
        <taxon>unclassified sequences</taxon>
        <taxon>metagenomes</taxon>
        <taxon>ecological metagenomes</taxon>
    </lineage>
</organism>
<gene>
    <name evidence="6" type="ORF">MGWOODY_Smn2652</name>
</gene>
<comment type="similarity">
    <text evidence="1">Belongs to the LysR transcriptional regulatory family.</text>
</comment>
<dbReference type="PANTHER" id="PTHR30346">
    <property type="entry name" value="TRANSCRIPTIONAL DUAL REGULATOR HCAR-RELATED"/>
    <property type="match status" value="1"/>
</dbReference>
<evidence type="ECO:0000256" key="2">
    <source>
        <dbReference type="ARBA" id="ARBA00023015"/>
    </source>
</evidence>
<keyword evidence="2" id="KW-0805">Transcription regulation</keyword>
<evidence type="ECO:0000256" key="1">
    <source>
        <dbReference type="ARBA" id="ARBA00009437"/>
    </source>
</evidence>
<dbReference type="GO" id="GO:0032993">
    <property type="term" value="C:protein-DNA complex"/>
    <property type="evidence" value="ECO:0007669"/>
    <property type="project" value="TreeGrafter"/>
</dbReference>
<keyword evidence="3" id="KW-0238">DNA-binding</keyword>
<reference evidence="6" key="1">
    <citation type="submission" date="2015-10" db="EMBL/GenBank/DDBJ databases">
        <authorList>
            <person name="Gilbert D.G."/>
        </authorList>
    </citation>
    <scope>NUCLEOTIDE SEQUENCE</scope>
</reference>
<evidence type="ECO:0000256" key="4">
    <source>
        <dbReference type="ARBA" id="ARBA00023163"/>
    </source>
</evidence>
<dbReference type="EMBL" id="CZQE01000068">
    <property type="protein sequence ID" value="CUS43572.1"/>
    <property type="molecule type" value="Genomic_DNA"/>
</dbReference>
<accession>A0A161KES5</accession>
<proteinExistence type="inferred from homology"/>
<name>A0A161KES5_9ZZZZ</name>
<protein>
    <submittedName>
        <fullName evidence="6">Transcriptional regulator</fullName>
    </submittedName>
</protein>
<dbReference type="AlphaFoldDB" id="A0A161KES5"/>
<dbReference type="SUPFAM" id="SSF53850">
    <property type="entry name" value="Periplasmic binding protein-like II"/>
    <property type="match status" value="1"/>
</dbReference>
<sequence length="216" mass="22664">MESVSAAPGSTAPKGPESLQSLAVGCFASICRDRLADELLLFSRRCPDIDIGVHEMPRGALLPALRGGDLSLAVLPGGPEPDIQSIGLWQDRVLVAMPAGHRLAASPAVEPSELRDELFLTSQQQFGGDMHRFLAQRILPPGPTLNATIIDLGPPKILDRVAQGDGVALISGSHEDHVSGGIVVRAYGIAEEPAEPLAGLIRSLKERSGLFGADAC</sequence>
<dbReference type="Gene3D" id="3.40.190.10">
    <property type="entry name" value="Periplasmic binding protein-like II"/>
    <property type="match status" value="2"/>
</dbReference>
<dbReference type="CDD" id="cd08414">
    <property type="entry name" value="PBP2_LTTR_aromatics_like"/>
    <property type="match status" value="1"/>
</dbReference>
<dbReference type="PANTHER" id="PTHR30346:SF0">
    <property type="entry name" value="HCA OPERON TRANSCRIPTIONAL ACTIVATOR HCAR"/>
    <property type="match status" value="1"/>
</dbReference>
<evidence type="ECO:0000256" key="3">
    <source>
        <dbReference type="ARBA" id="ARBA00023125"/>
    </source>
</evidence>
<dbReference type="GO" id="GO:0003700">
    <property type="term" value="F:DNA-binding transcription factor activity"/>
    <property type="evidence" value="ECO:0007669"/>
    <property type="project" value="TreeGrafter"/>
</dbReference>